<dbReference type="PANTHER" id="PTHR22734:SF3">
    <property type="entry name" value="RIBOSOME PRODUCTION FACTOR 1"/>
    <property type="match status" value="1"/>
</dbReference>
<gene>
    <name evidence="3" type="ORF">DDE83_004829</name>
</gene>
<feature type="region of interest" description="Disordered" evidence="1">
    <location>
        <begin position="92"/>
        <end position="197"/>
    </location>
</feature>
<evidence type="ECO:0000313" key="4">
    <source>
        <dbReference type="Proteomes" id="UP000249619"/>
    </source>
</evidence>
<accession>A0A364N3H5</accession>
<dbReference type="GO" id="GO:0030687">
    <property type="term" value="C:preribosome, large subunit precursor"/>
    <property type="evidence" value="ECO:0007669"/>
    <property type="project" value="TreeGrafter"/>
</dbReference>
<feature type="compositionally biased region" description="Basic and acidic residues" evidence="1">
    <location>
        <begin position="28"/>
        <end position="57"/>
    </location>
</feature>
<evidence type="ECO:0000256" key="1">
    <source>
        <dbReference type="SAM" id="MobiDB-lite"/>
    </source>
</evidence>
<name>A0A364N3H5_STELY</name>
<dbReference type="GO" id="GO:0000470">
    <property type="term" value="P:maturation of LSU-rRNA"/>
    <property type="evidence" value="ECO:0007669"/>
    <property type="project" value="TreeGrafter"/>
</dbReference>
<organism evidence="3 4">
    <name type="scientific">Stemphylium lycopersici</name>
    <name type="common">Tomato gray leaf spot disease fungus</name>
    <name type="synonym">Thyrospora lycopersici</name>
    <dbReference type="NCBI Taxonomy" id="183478"/>
    <lineage>
        <taxon>Eukaryota</taxon>
        <taxon>Fungi</taxon>
        <taxon>Dikarya</taxon>
        <taxon>Ascomycota</taxon>
        <taxon>Pezizomycotina</taxon>
        <taxon>Dothideomycetes</taxon>
        <taxon>Pleosporomycetidae</taxon>
        <taxon>Pleosporales</taxon>
        <taxon>Pleosporineae</taxon>
        <taxon>Pleosporaceae</taxon>
        <taxon>Stemphylium</taxon>
    </lineage>
</organism>
<dbReference type="SUPFAM" id="SSF52954">
    <property type="entry name" value="Class II aaRS ABD-related"/>
    <property type="match status" value="1"/>
</dbReference>
<dbReference type="PROSITE" id="PS50833">
    <property type="entry name" value="BRIX"/>
    <property type="match status" value="1"/>
</dbReference>
<dbReference type="InterPro" id="IPR007109">
    <property type="entry name" value="Brix"/>
</dbReference>
<evidence type="ECO:0000313" key="3">
    <source>
        <dbReference type="EMBL" id="RAR11071.1"/>
    </source>
</evidence>
<dbReference type="OrthoDB" id="264354at2759"/>
<feature type="region of interest" description="Disordered" evidence="1">
    <location>
        <begin position="1"/>
        <end position="80"/>
    </location>
</feature>
<dbReference type="EMBL" id="QGDH01000061">
    <property type="protein sequence ID" value="RAR11071.1"/>
    <property type="molecule type" value="Genomic_DNA"/>
</dbReference>
<dbReference type="Proteomes" id="UP000249619">
    <property type="component" value="Unassembled WGS sequence"/>
</dbReference>
<dbReference type="STRING" id="183478.A0A364N3H5"/>
<proteinExistence type="predicted"/>
<keyword evidence="4" id="KW-1185">Reference proteome</keyword>
<feature type="compositionally biased region" description="Polar residues" evidence="1">
    <location>
        <begin position="181"/>
        <end position="197"/>
    </location>
</feature>
<feature type="compositionally biased region" description="Basic and acidic residues" evidence="1">
    <location>
        <begin position="92"/>
        <end position="111"/>
    </location>
</feature>
<feature type="compositionally biased region" description="Acidic residues" evidence="1">
    <location>
        <begin position="112"/>
        <end position="123"/>
    </location>
</feature>
<dbReference type="SMART" id="SM00879">
    <property type="entry name" value="Brix"/>
    <property type="match status" value="1"/>
</dbReference>
<dbReference type="PANTHER" id="PTHR22734">
    <property type="entry name" value="U3 SMALL NUCLEOLAR RIBONUCLEOPROTEIN PROTEIN IMP4"/>
    <property type="match status" value="1"/>
</dbReference>
<evidence type="ECO:0000259" key="2">
    <source>
        <dbReference type="PROSITE" id="PS50833"/>
    </source>
</evidence>
<dbReference type="InterPro" id="IPR044281">
    <property type="entry name" value="IMP4/RPF1"/>
</dbReference>
<feature type="compositionally biased region" description="Basic residues" evidence="1">
    <location>
        <begin position="13"/>
        <end position="27"/>
    </location>
</feature>
<dbReference type="GO" id="GO:0005730">
    <property type="term" value="C:nucleolus"/>
    <property type="evidence" value="ECO:0007669"/>
    <property type="project" value="TreeGrafter"/>
</dbReference>
<sequence length="447" mass="50643">MTAPKNIASGFKPKNKLRRQAAHLSIKKARESEKRDNRLRRKREEDKNPALREERLANNKPATIDGKRVWDEPVGDEEDALGWAIDVERLAKRRKVEQEEAEKNGKGKGGGDGEDGEDGEEEGMLAKLKKRDQAMDEDEDADEDADADSMLDEDADSMLDDSESDLDSDDSDLASDRASSKPTNRASSPGATSTATNLELSPEFLKQKFPAIFNPTTEDPKILVTTSINSSLHKEADILTSIFPNSTYIRRTQHAHAHKYSVREIASFASARGYTALVILMQAEHEKKPDGLDIVTLPEGPHFHFSVSNWVDGKKLPRHANDTGHYPELILNQFKTPLGILTAHLFKNLFPAQPELEGRQVLTLHNQRDYIFVRRHRYVFRDKRESEKPILGNDGKPIPGVEDVKVGMQEIGMTLKLRRIDRGIQFKSGQEWQWKGRMDKQRTRFNM</sequence>
<comment type="caution">
    <text evidence="3">The sequence shown here is derived from an EMBL/GenBank/DDBJ whole genome shotgun (WGS) entry which is preliminary data.</text>
</comment>
<dbReference type="Gene3D" id="3.40.50.10480">
    <property type="entry name" value="Probable brix-domain ribosomal biogenesis protein"/>
    <property type="match status" value="1"/>
</dbReference>
<dbReference type="AlphaFoldDB" id="A0A364N3H5"/>
<feature type="compositionally biased region" description="Acidic residues" evidence="1">
    <location>
        <begin position="135"/>
        <end position="173"/>
    </location>
</feature>
<feature type="domain" description="Brix" evidence="2">
    <location>
        <begin position="218"/>
        <end position="428"/>
    </location>
</feature>
<protein>
    <submittedName>
        <fullName evidence="3">Brix-domain-containing protein</fullName>
    </submittedName>
</protein>
<reference evidence="4" key="1">
    <citation type="submission" date="2018-05" db="EMBL/GenBank/DDBJ databases">
        <title>Draft genome sequence of Stemphylium lycopersici strain CIDEFI 213.</title>
        <authorList>
            <person name="Medina R."/>
            <person name="Franco M.E.E."/>
            <person name="Lucentini C.G."/>
            <person name="Saparrat M.C.N."/>
            <person name="Balatti P.A."/>
        </authorList>
    </citation>
    <scope>NUCLEOTIDE SEQUENCE [LARGE SCALE GENOMIC DNA]</scope>
    <source>
        <strain evidence="4">CIDEFI 213</strain>
    </source>
</reference>
<dbReference type="FunFam" id="3.40.50.10480:FF:000005">
    <property type="entry name" value="Similar to RNA processing factor 1"/>
    <property type="match status" value="1"/>
</dbReference>
<dbReference type="GO" id="GO:0000460">
    <property type="term" value="P:maturation of 5.8S rRNA"/>
    <property type="evidence" value="ECO:0007669"/>
    <property type="project" value="TreeGrafter"/>
</dbReference>
<dbReference type="Pfam" id="PF04427">
    <property type="entry name" value="Brix"/>
    <property type="match status" value="1"/>
</dbReference>
<dbReference type="GO" id="GO:0042134">
    <property type="term" value="F:rRNA primary transcript binding"/>
    <property type="evidence" value="ECO:0007669"/>
    <property type="project" value="InterPro"/>
</dbReference>